<dbReference type="OrthoDB" id="13521at10239"/>
<dbReference type="Proteomes" id="UP000008391">
    <property type="component" value="Segment"/>
</dbReference>
<accession>G1FGE9</accession>
<dbReference type="RefSeq" id="YP_009018095.1">
    <property type="nucleotide sequence ID" value="NC_023738.1"/>
</dbReference>
<dbReference type="GeneID" id="18566019"/>
<reference evidence="1 2" key="1">
    <citation type="journal article" date="2012" name="J. Virol.">
        <title>Complete Genome Sequences of 138 Mycobacteriophages.</title>
        <authorList>
            <consortium name="the Science Education Alliance Phage Hunters Advancing Genomics and Evolutionary Science Program"/>
            <consortium name="the KwaZulu-Natal Research Institute for Tuberculosis and HIV Mycobacterial Genetics Course Students"/>
            <consortium name="the Phage Hunters Integrating Research and Education Program"/>
            <person name="Hatfull G.F."/>
        </authorList>
    </citation>
    <scope>NUCLEOTIDE SEQUENCE [LARGE SCALE GENOMIC DNA]</scope>
</reference>
<protein>
    <submittedName>
        <fullName evidence="1">Uncharacterized protein</fullName>
    </submittedName>
</protein>
<organism evidence="1 2">
    <name type="scientific">Mycobacterium phage Thibault</name>
    <dbReference type="NCBI Taxonomy" id="1052673"/>
    <lineage>
        <taxon>Viruses</taxon>
        <taxon>Duplodnaviria</taxon>
        <taxon>Heunggongvirae</taxon>
        <taxon>Uroviricota</taxon>
        <taxon>Caudoviricetes</taxon>
        <taxon>Omegavirus</taxon>
        <taxon>Omegavirus thibault</taxon>
    </lineage>
</organism>
<keyword evidence="2" id="KW-1185">Reference proteome</keyword>
<gene>
    <name evidence="1" type="primary">84</name>
    <name evidence="1" type="ORF">THIBAULT_84</name>
</gene>
<name>G1FGE9_9CAUD</name>
<sequence length="118" mass="12814">MRNTALLNEVMQFILDYPEAHDQTIFSNAEGTIGCFAGWTCYLAGYDRVLDDFVNVNTPEGPAATGDVAQRVLGLTLDESRDLFLSKNGVADLQLMVADLVAGKPLGSATSYWQKTGH</sequence>
<dbReference type="KEGG" id="vg:18566019"/>
<evidence type="ECO:0000313" key="1">
    <source>
        <dbReference type="EMBL" id="AEJ94007.1"/>
    </source>
</evidence>
<evidence type="ECO:0000313" key="2">
    <source>
        <dbReference type="Proteomes" id="UP000008391"/>
    </source>
</evidence>
<proteinExistence type="predicted"/>
<dbReference type="EMBL" id="JN201525">
    <property type="protein sequence ID" value="AEJ94007.1"/>
    <property type="molecule type" value="Genomic_DNA"/>
</dbReference>